<keyword evidence="3" id="KW-1185">Reference proteome</keyword>
<dbReference type="PANTHER" id="PTHR30432">
    <property type="entry name" value="TRANSCRIPTIONAL REGULATOR MODE"/>
    <property type="match status" value="1"/>
</dbReference>
<dbReference type="Gene3D" id="1.10.10.10">
    <property type="entry name" value="Winged helix-like DNA-binding domain superfamily/Winged helix DNA-binding domain"/>
    <property type="match status" value="1"/>
</dbReference>
<dbReference type="EMBL" id="JAEKFT010000029">
    <property type="protein sequence ID" value="MBT0963415.1"/>
    <property type="molecule type" value="Genomic_DNA"/>
</dbReference>
<dbReference type="InterPro" id="IPR051815">
    <property type="entry name" value="Molybdate_resp_trans_reg"/>
</dbReference>
<gene>
    <name evidence="2" type="ORF">I8J34_19700</name>
</gene>
<comment type="caution">
    <text evidence="2">The sequence shown here is derived from an EMBL/GenBank/DDBJ whole genome shotgun (WGS) entry which is preliminary data.</text>
</comment>
<evidence type="ECO:0000313" key="3">
    <source>
        <dbReference type="Proteomes" id="UP000694660"/>
    </source>
</evidence>
<accession>A0A944HAF5</accession>
<proteinExistence type="predicted"/>
<evidence type="ECO:0000313" key="2">
    <source>
        <dbReference type="EMBL" id="MBT0963415.1"/>
    </source>
</evidence>
<dbReference type="AlphaFoldDB" id="A0A944HAF5"/>
<feature type="domain" description="HTH lysR-type" evidence="1">
    <location>
        <begin position="26"/>
        <end position="84"/>
    </location>
</feature>
<dbReference type="InterPro" id="IPR036390">
    <property type="entry name" value="WH_DNA-bd_sf"/>
</dbReference>
<dbReference type="InterPro" id="IPR000847">
    <property type="entry name" value="LysR_HTH_N"/>
</dbReference>
<reference evidence="3" key="1">
    <citation type="journal article" date="2022" name="ISME J.">
        <title>Genetic and phylogenetic analysis of dissimilatory iodate-reducing bacteria identifies potential niches across the world's oceans.</title>
        <authorList>
            <person name="Reyes-Umana V."/>
            <person name="Henning Z."/>
            <person name="Lee K."/>
            <person name="Barnum T.P."/>
            <person name="Coates J.D."/>
        </authorList>
    </citation>
    <scope>NUCLEOTIDE SEQUENCE [LARGE SCALE GENOMIC DNA]</scope>
    <source>
        <strain evidence="3">IR12</strain>
    </source>
</reference>
<dbReference type="RefSeq" id="WP_214363348.1">
    <property type="nucleotide sequence ID" value="NZ_JAEKFT010000029.1"/>
</dbReference>
<dbReference type="SUPFAM" id="SSF46785">
    <property type="entry name" value="Winged helix' DNA-binding domain"/>
    <property type="match status" value="1"/>
</dbReference>
<dbReference type="GO" id="GO:0003700">
    <property type="term" value="F:DNA-binding transcription factor activity"/>
    <property type="evidence" value="ECO:0007669"/>
    <property type="project" value="InterPro"/>
</dbReference>
<dbReference type="Pfam" id="PF00126">
    <property type="entry name" value="HTH_1"/>
    <property type="match status" value="1"/>
</dbReference>
<dbReference type="Proteomes" id="UP000694660">
    <property type="component" value="Unassembled WGS sequence"/>
</dbReference>
<protein>
    <submittedName>
        <fullName evidence="2">Winged helix-turn-helix domain-containing protein</fullName>
    </submittedName>
</protein>
<organism evidence="2 3">
    <name type="scientific">Denitromonas iodatirespirans</name>
    <dbReference type="NCBI Taxonomy" id="2795389"/>
    <lineage>
        <taxon>Bacteria</taxon>
        <taxon>Pseudomonadati</taxon>
        <taxon>Pseudomonadota</taxon>
        <taxon>Betaproteobacteria</taxon>
        <taxon>Rhodocyclales</taxon>
        <taxon>Zoogloeaceae</taxon>
        <taxon>Denitromonas</taxon>
    </lineage>
</organism>
<sequence>MTARLRYQVRIMLDDKIALGPGKASLLEAIGRHGSISAAAREMGMSYTRAWALVDAMNRCFRQPLVLTVTGGKRGGGAEVSEAGYEVLRQYRAMEAAADGALEGLFDAMRPSLRDRPDLPEESSR</sequence>
<evidence type="ECO:0000259" key="1">
    <source>
        <dbReference type="Pfam" id="PF00126"/>
    </source>
</evidence>
<dbReference type="InterPro" id="IPR036388">
    <property type="entry name" value="WH-like_DNA-bd_sf"/>
</dbReference>
<name>A0A944HAF5_DENI1</name>
<dbReference type="PANTHER" id="PTHR30432:SF1">
    <property type="entry name" value="DNA-BINDING TRANSCRIPTIONAL DUAL REGULATOR MODE"/>
    <property type="match status" value="1"/>
</dbReference>